<dbReference type="InterPro" id="IPR001356">
    <property type="entry name" value="HD"/>
</dbReference>
<dbReference type="CDD" id="cd00086">
    <property type="entry name" value="homeodomain"/>
    <property type="match status" value="1"/>
</dbReference>
<dbReference type="Gene3D" id="1.10.10.60">
    <property type="entry name" value="Homeodomain-like"/>
    <property type="match status" value="1"/>
</dbReference>
<keyword evidence="2 3" id="KW-0371">Homeobox</keyword>
<comment type="caution">
    <text evidence="6">The sequence shown here is derived from an EMBL/GenBank/DDBJ whole genome shotgun (WGS) entry which is preliminary data.</text>
</comment>
<dbReference type="SMART" id="SM00389">
    <property type="entry name" value="HOX"/>
    <property type="match status" value="1"/>
</dbReference>
<reference evidence="6 7" key="1">
    <citation type="journal article" date="2017" name="Environ. Microbiol.">
        <title>Decay of the glycolytic pathway and adaptation to intranuclear parasitism within Enterocytozoonidae microsporidia.</title>
        <authorList>
            <person name="Wiredu Boakye D."/>
            <person name="Jaroenlak P."/>
            <person name="Prachumwat A."/>
            <person name="Williams T.A."/>
            <person name="Bateman K.S."/>
            <person name="Itsathitphaisarn O."/>
            <person name="Sritunyalucksana K."/>
            <person name="Paszkiewicz K.H."/>
            <person name="Moore K.A."/>
            <person name="Stentiford G.D."/>
            <person name="Williams B.A."/>
        </authorList>
    </citation>
    <scope>NUCLEOTIDE SEQUENCE [LARGE SCALE GENOMIC DNA]</scope>
    <source>
        <strain evidence="6 7">GB1</strain>
    </source>
</reference>
<dbReference type="GO" id="GO:0005634">
    <property type="term" value="C:nucleus"/>
    <property type="evidence" value="ECO:0007669"/>
    <property type="project" value="UniProtKB-SubCell"/>
</dbReference>
<dbReference type="Pfam" id="PF00046">
    <property type="entry name" value="Homeodomain"/>
    <property type="match status" value="1"/>
</dbReference>
<dbReference type="Proteomes" id="UP000192639">
    <property type="component" value="Unassembled WGS sequence"/>
</dbReference>
<protein>
    <submittedName>
        <fullName evidence="6">HD10</fullName>
    </submittedName>
</protein>
<keyword evidence="7" id="KW-1185">Reference proteome</keyword>
<keyword evidence="3 4" id="KW-0539">Nucleus</keyword>
<dbReference type="SUPFAM" id="SSF46689">
    <property type="entry name" value="Homeodomain-like"/>
    <property type="match status" value="1"/>
</dbReference>
<dbReference type="EMBL" id="LWDP01000018">
    <property type="protein sequence ID" value="ORD94499.1"/>
    <property type="molecule type" value="Genomic_DNA"/>
</dbReference>
<dbReference type="PRINTS" id="PR00031">
    <property type="entry name" value="HTHREPRESSR"/>
</dbReference>
<evidence type="ECO:0000256" key="2">
    <source>
        <dbReference type="ARBA" id="ARBA00023155"/>
    </source>
</evidence>
<proteinExistence type="predicted"/>
<keyword evidence="1 3" id="KW-0238">DNA-binding</keyword>
<dbReference type="InterPro" id="IPR052631">
    <property type="entry name" value="Paired_homeobox_Bicoid"/>
</dbReference>
<feature type="domain" description="Homeobox" evidence="5">
    <location>
        <begin position="12"/>
        <end position="72"/>
    </location>
</feature>
<evidence type="ECO:0000256" key="3">
    <source>
        <dbReference type="PROSITE-ProRule" id="PRU00108"/>
    </source>
</evidence>
<dbReference type="PANTHER" id="PTHR46255:SF3">
    <property type="entry name" value="HOMEOBOX DOMAIN-CONTAINING PROTEIN"/>
    <property type="match status" value="1"/>
</dbReference>
<dbReference type="OrthoDB" id="6159439at2759"/>
<dbReference type="GO" id="GO:1990837">
    <property type="term" value="F:sequence-specific double-stranded DNA binding"/>
    <property type="evidence" value="ECO:0007669"/>
    <property type="project" value="TreeGrafter"/>
</dbReference>
<organism evidence="6 7">
    <name type="scientific">Enterospora canceri</name>
    <dbReference type="NCBI Taxonomy" id="1081671"/>
    <lineage>
        <taxon>Eukaryota</taxon>
        <taxon>Fungi</taxon>
        <taxon>Fungi incertae sedis</taxon>
        <taxon>Microsporidia</taxon>
        <taxon>Enterocytozoonidae</taxon>
        <taxon>Enterospora</taxon>
    </lineage>
</organism>
<comment type="subcellular location">
    <subcellularLocation>
        <location evidence="3 4">Nucleus</location>
    </subcellularLocation>
</comment>
<name>A0A1Y1S7W0_9MICR</name>
<gene>
    <name evidence="6" type="primary">HD10</name>
    <name evidence="6" type="ORF">ECANGB1_631</name>
</gene>
<sequence length="202" mass="23721">MNDSGDYTQNDGYGTRIRNRTDALQLQRLEGVAAETLKPNRAMRIKLGEELGMTPRQVQIWFQNKRAKLKKQANGNSTRVRDIREKKRVAKYANHSYGAECTRHLFQNDEFDHDRYYGSRFISDASQDQSYILDEIPGCYETQADQIASNAYNTNYVDEIDEQNMYPWCYDNQYEPSYARHPYYFQDEFIEGDISEAEEEKG</sequence>
<feature type="DNA-binding region" description="Homeobox" evidence="3">
    <location>
        <begin position="14"/>
        <end position="73"/>
    </location>
</feature>
<evidence type="ECO:0000259" key="5">
    <source>
        <dbReference type="PROSITE" id="PS50071"/>
    </source>
</evidence>
<evidence type="ECO:0000256" key="1">
    <source>
        <dbReference type="ARBA" id="ARBA00023125"/>
    </source>
</evidence>
<dbReference type="PANTHER" id="PTHR46255">
    <property type="entry name" value="SHORT STATURE HOMEOBOX"/>
    <property type="match status" value="1"/>
</dbReference>
<dbReference type="InterPro" id="IPR000047">
    <property type="entry name" value="HTH_motif"/>
</dbReference>
<evidence type="ECO:0000313" key="7">
    <source>
        <dbReference type="Proteomes" id="UP000192639"/>
    </source>
</evidence>
<dbReference type="GO" id="GO:0000981">
    <property type="term" value="F:DNA-binding transcription factor activity, RNA polymerase II-specific"/>
    <property type="evidence" value="ECO:0007669"/>
    <property type="project" value="TreeGrafter"/>
</dbReference>
<accession>A0A1Y1S7W0</accession>
<dbReference type="InterPro" id="IPR009057">
    <property type="entry name" value="Homeodomain-like_sf"/>
</dbReference>
<dbReference type="VEuPathDB" id="MicrosporidiaDB:ECANGB1_631"/>
<dbReference type="PROSITE" id="PS50071">
    <property type="entry name" value="HOMEOBOX_2"/>
    <property type="match status" value="1"/>
</dbReference>
<evidence type="ECO:0000256" key="4">
    <source>
        <dbReference type="RuleBase" id="RU000682"/>
    </source>
</evidence>
<evidence type="ECO:0000313" key="6">
    <source>
        <dbReference type="EMBL" id="ORD94499.1"/>
    </source>
</evidence>
<dbReference type="AlphaFoldDB" id="A0A1Y1S7W0"/>